<dbReference type="SUPFAM" id="SSF63520">
    <property type="entry name" value="PTS-regulatory domain, PRD"/>
    <property type="match status" value="1"/>
</dbReference>
<dbReference type="PROSITE" id="PS51094">
    <property type="entry name" value="PTS_EIIA_TYPE_2"/>
    <property type="match status" value="1"/>
</dbReference>
<dbReference type="OrthoDB" id="9776005at2"/>
<proteinExistence type="predicted"/>
<dbReference type="SUPFAM" id="SSF52794">
    <property type="entry name" value="PTS system IIB component-like"/>
    <property type="match status" value="1"/>
</dbReference>
<dbReference type="Gene3D" id="1.10.1790.10">
    <property type="entry name" value="PRD domain"/>
    <property type="match status" value="1"/>
</dbReference>
<feature type="domain" description="PRD" evidence="8">
    <location>
        <begin position="293"/>
        <end position="400"/>
    </location>
</feature>
<dbReference type="InterPro" id="IPR011608">
    <property type="entry name" value="PRD"/>
</dbReference>
<dbReference type="Pfam" id="PF05043">
    <property type="entry name" value="Mga"/>
    <property type="match status" value="1"/>
</dbReference>
<dbReference type="InterPro" id="IPR007737">
    <property type="entry name" value="Mga_HTH"/>
</dbReference>
<dbReference type="CDD" id="cd00211">
    <property type="entry name" value="PTS_IIA_fru"/>
    <property type="match status" value="1"/>
</dbReference>
<evidence type="ECO:0000259" key="7">
    <source>
        <dbReference type="PROSITE" id="PS51099"/>
    </source>
</evidence>
<dbReference type="InterPro" id="IPR036388">
    <property type="entry name" value="WH-like_DNA-bd_sf"/>
</dbReference>
<name>A0A3P3TXI8_9BACL</name>
<keyword evidence="1" id="KW-0808">Transferase</keyword>
<evidence type="ECO:0000313" key="9">
    <source>
        <dbReference type="EMBL" id="RRJ61978.1"/>
    </source>
</evidence>
<dbReference type="InterPro" id="IPR016152">
    <property type="entry name" value="PTrfase/Anion_transptr"/>
</dbReference>
<evidence type="ECO:0000259" key="8">
    <source>
        <dbReference type="PROSITE" id="PS51372"/>
    </source>
</evidence>
<gene>
    <name evidence="9" type="ORF">EHV15_02535</name>
</gene>
<dbReference type="PANTHER" id="PTHR30185:SF9">
    <property type="entry name" value="MANNITOL-SPECIFIC PHOSPHOTRANSFERASE ENZYME IIA COMPONENT"/>
    <property type="match status" value="1"/>
</dbReference>
<dbReference type="Pfam" id="PF00874">
    <property type="entry name" value="PRD"/>
    <property type="match status" value="1"/>
</dbReference>
<dbReference type="PROSITE" id="PS51099">
    <property type="entry name" value="PTS_EIIB_TYPE_2"/>
    <property type="match status" value="1"/>
</dbReference>
<dbReference type="InterPro" id="IPR013011">
    <property type="entry name" value="PTS_EIIB_2"/>
</dbReference>
<dbReference type="InterPro" id="IPR050661">
    <property type="entry name" value="BglG_antiterminators"/>
</dbReference>
<dbReference type="InterPro" id="IPR036634">
    <property type="entry name" value="PRD_sf"/>
</dbReference>
<dbReference type="GO" id="GO:0009401">
    <property type="term" value="P:phosphoenolpyruvate-dependent sugar phosphotransferase system"/>
    <property type="evidence" value="ECO:0007669"/>
    <property type="project" value="InterPro"/>
</dbReference>
<reference evidence="9 10" key="1">
    <citation type="submission" date="2018-11" db="EMBL/GenBank/DDBJ databases">
        <title>Genome sequencing of Paenibacillus sp. KCOM 3021 (= ChDC PVNT-B20).</title>
        <authorList>
            <person name="Kook J.-K."/>
            <person name="Park S.-N."/>
            <person name="Lim Y.K."/>
        </authorList>
    </citation>
    <scope>NUCLEOTIDE SEQUENCE [LARGE SCALE GENOMIC DNA]</scope>
    <source>
        <strain evidence="9 10">KCOM 3021</strain>
    </source>
</reference>
<dbReference type="Gene3D" id="1.10.10.10">
    <property type="entry name" value="Winged helix-like DNA-binding domain superfamily/Winged helix DNA-binding domain"/>
    <property type="match status" value="1"/>
</dbReference>
<dbReference type="GO" id="GO:0006355">
    <property type="term" value="P:regulation of DNA-templated transcription"/>
    <property type="evidence" value="ECO:0007669"/>
    <property type="project" value="InterPro"/>
</dbReference>
<dbReference type="InterPro" id="IPR002178">
    <property type="entry name" value="PTS_EIIA_type-2_dom"/>
</dbReference>
<dbReference type="Pfam" id="PF00359">
    <property type="entry name" value="PTS_EIIA_2"/>
    <property type="match status" value="1"/>
</dbReference>
<feature type="domain" description="PTS EIIB type-2" evidence="7">
    <location>
        <begin position="406"/>
        <end position="497"/>
    </location>
</feature>
<evidence type="ECO:0000256" key="2">
    <source>
        <dbReference type="ARBA" id="ARBA00022737"/>
    </source>
</evidence>
<evidence type="ECO:0000256" key="3">
    <source>
        <dbReference type="ARBA" id="ARBA00023015"/>
    </source>
</evidence>
<dbReference type="Proteomes" id="UP000267017">
    <property type="component" value="Unassembled WGS sequence"/>
</dbReference>
<dbReference type="Gene3D" id="3.40.930.10">
    <property type="entry name" value="Mannitol-specific EII, Chain A"/>
    <property type="match status" value="1"/>
</dbReference>
<dbReference type="CDD" id="cd05568">
    <property type="entry name" value="PTS_IIB_bgl_like"/>
    <property type="match status" value="1"/>
</dbReference>
<sequence length="693" mass="79580">MDKEIISLLRILLNSTVVTAKGLQEETNSSKRQISYRLEKINAIFKAEKAPLISLGSKKDIVIQKETKDTIKEILEKKYSKRTYYLSKTERLLYIYLMLFINMEDVSIHHFTDSLKVSRSTVNLDFKDLIPALENKAIEIRNNRTNGYHLVGSEIEIRRVLIRNIIETLSNTESSRVFDIFIEEYKLDSFEKSKELISDLVKKHEINFVEDRLVEFIYIFIFMKARILSKNTRTLENIDIPNVAVMNSMKEYKFAEELLELCGGRNEIKPHDVMYISAWILGISIGNAEEDTKDRAVISEIINKMMTKFEYLSGAHFVNQEKMFKQLYSHFRPAYYRLLFKFPVYNPLCKKVKEEYRLVYRIVSNATKEFCSLFGEEIQEEELAYLTMHFATIFSDSKNIDILKKRTALIVCTNGVGSSAILYAELTHLFPELHFLPPLESSELKNFSVPVDIVFTTSYKAESLEMDAPVIKVSPVMTQKEKYKIAREVYIQLGDLFLRQPQIDEVMNIIKKYAKITSEAMLSGELLSYFTQIENFTPKGVEDLMLNDLVDEKLVKLKVPAKNWEEAIRQSASVLVENGKATQEYVDAMVDAAKESGAYIVITKHVALPHARPKAGAKEIAIGIATLEKPVAFGHQDNDPVKYVISLSAVDSTSHLRAMSELAELLEMDEFFKTLDNARNAGEVIDFIKAQKF</sequence>
<dbReference type="RefSeq" id="WP_128629895.1">
    <property type="nucleotide sequence ID" value="NZ_RRCN01000001.1"/>
</dbReference>
<dbReference type="SUPFAM" id="SSF55804">
    <property type="entry name" value="Phoshotransferase/anion transport protein"/>
    <property type="match status" value="1"/>
</dbReference>
<evidence type="ECO:0000313" key="10">
    <source>
        <dbReference type="Proteomes" id="UP000267017"/>
    </source>
</evidence>
<keyword evidence="10" id="KW-1185">Reference proteome</keyword>
<keyword evidence="5" id="KW-0804">Transcription</keyword>
<comment type="caution">
    <text evidence="9">The sequence shown here is derived from an EMBL/GenBank/DDBJ whole genome shotgun (WGS) entry which is preliminary data.</text>
</comment>
<dbReference type="AlphaFoldDB" id="A0A3P3TXI8"/>
<dbReference type="PANTHER" id="PTHR30185">
    <property type="entry name" value="CRYPTIC BETA-GLUCOSIDE BGL OPERON ANTITERMINATOR"/>
    <property type="match status" value="1"/>
</dbReference>
<evidence type="ECO:0000259" key="6">
    <source>
        <dbReference type="PROSITE" id="PS51094"/>
    </source>
</evidence>
<dbReference type="Gene3D" id="3.40.50.2300">
    <property type="match status" value="1"/>
</dbReference>
<accession>A0A3P3TXI8</accession>
<keyword evidence="2" id="KW-0677">Repeat</keyword>
<organism evidence="9 10">
    <name type="scientific">Paenibacillus oralis</name>
    <dbReference type="NCBI Taxonomy" id="2490856"/>
    <lineage>
        <taxon>Bacteria</taxon>
        <taxon>Bacillati</taxon>
        <taxon>Bacillota</taxon>
        <taxon>Bacilli</taxon>
        <taxon>Bacillales</taxon>
        <taxon>Paenibacillaceae</taxon>
        <taxon>Paenibacillus</taxon>
    </lineage>
</organism>
<dbReference type="EMBL" id="RRCN01000001">
    <property type="protein sequence ID" value="RRJ61978.1"/>
    <property type="molecule type" value="Genomic_DNA"/>
</dbReference>
<keyword evidence="3" id="KW-0805">Transcription regulation</keyword>
<evidence type="ECO:0000256" key="1">
    <source>
        <dbReference type="ARBA" id="ARBA00022679"/>
    </source>
</evidence>
<dbReference type="PROSITE" id="PS51372">
    <property type="entry name" value="PRD_2"/>
    <property type="match status" value="1"/>
</dbReference>
<evidence type="ECO:0000256" key="5">
    <source>
        <dbReference type="ARBA" id="ARBA00023163"/>
    </source>
</evidence>
<feature type="domain" description="PTS EIIA type-2" evidence="6">
    <location>
        <begin position="548"/>
        <end position="691"/>
    </location>
</feature>
<protein>
    <submittedName>
        <fullName evidence="9">Transcription antiterminator</fullName>
    </submittedName>
</protein>
<dbReference type="GO" id="GO:0008982">
    <property type="term" value="F:protein-N(PI)-phosphohistidine-sugar phosphotransferase activity"/>
    <property type="evidence" value="ECO:0007669"/>
    <property type="project" value="InterPro"/>
</dbReference>
<evidence type="ECO:0000256" key="4">
    <source>
        <dbReference type="ARBA" id="ARBA00023159"/>
    </source>
</evidence>
<keyword evidence="4" id="KW-0010">Activator</keyword>
<dbReference type="InterPro" id="IPR036095">
    <property type="entry name" value="PTS_EIIB-like_sf"/>
</dbReference>